<feature type="domain" description="ABM" evidence="1">
    <location>
        <begin position="2"/>
        <end position="90"/>
    </location>
</feature>
<organism evidence="2 3">
    <name type="scientific">Brevibacillus borstelensis AK1</name>
    <dbReference type="NCBI Taxonomy" id="1300222"/>
    <lineage>
        <taxon>Bacteria</taxon>
        <taxon>Bacillati</taxon>
        <taxon>Bacillota</taxon>
        <taxon>Bacilli</taxon>
        <taxon>Bacillales</taxon>
        <taxon>Paenibacillaceae</taxon>
        <taxon>Brevibacillus</taxon>
    </lineage>
</organism>
<dbReference type="InterPro" id="IPR007138">
    <property type="entry name" value="ABM_dom"/>
</dbReference>
<evidence type="ECO:0000259" key="1">
    <source>
        <dbReference type="PROSITE" id="PS51725"/>
    </source>
</evidence>
<accession>M8E4N3</accession>
<evidence type="ECO:0000313" key="3">
    <source>
        <dbReference type="Proteomes" id="UP000012081"/>
    </source>
</evidence>
<gene>
    <name evidence="2" type="ORF">I532_22105</name>
</gene>
<dbReference type="Proteomes" id="UP000012081">
    <property type="component" value="Unassembled WGS sequence"/>
</dbReference>
<comment type="caution">
    <text evidence="2">The sequence shown here is derived from an EMBL/GenBank/DDBJ whole genome shotgun (WGS) entry which is preliminary data.</text>
</comment>
<dbReference type="OrthoDB" id="287932at2"/>
<dbReference type="SUPFAM" id="SSF54909">
    <property type="entry name" value="Dimeric alpha+beta barrel"/>
    <property type="match status" value="1"/>
</dbReference>
<dbReference type="AlphaFoldDB" id="M8E4N3"/>
<dbReference type="Pfam" id="PF03992">
    <property type="entry name" value="ABM"/>
    <property type="match status" value="1"/>
</dbReference>
<dbReference type="PANTHER" id="PTHR33336">
    <property type="entry name" value="QUINOL MONOOXYGENASE YGIN-RELATED"/>
    <property type="match status" value="1"/>
</dbReference>
<dbReference type="RefSeq" id="WP_003391473.1">
    <property type="nucleotide sequence ID" value="NZ_APBN01000015.1"/>
</dbReference>
<dbReference type="InterPro" id="IPR050744">
    <property type="entry name" value="AI-2_Isomerase_LsrG"/>
</dbReference>
<dbReference type="PROSITE" id="PS51725">
    <property type="entry name" value="ABM"/>
    <property type="match status" value="1"/>
</dbReference>
<dbReference type="PANTHER" id="PTHR33336:SF3">
    <property type="entry name" value="ABM DOMAIN-CONTAINING PROTEIN"/>
    <property type="match status" value="1"/>
</dbReference>
<dbReference type="Gene3D" id="3.30.70.100">
    <property type="match status" value="1"/>
</dbReference>
<protein>
    <recommendedName>
        <fullName evidence="1">ABM domain-containing protein</fullName>
    </recommendedName>
</protein>
<dbReference type="InterPro" id="IPR011008">
    <property type="entry name" value="Dimeric_a/b-barrel"/>
</dbReference>
<name>M8E4N3_9BACL</name>
<dbReference type="EMBL" id="APBN01000015">
    <property type="protein sequence ID" value="EMT50430.1"/>
    <property type="molecule type" value="Genomic_DNA"/>
</dbReference>
<keyword evidence="3" id="KW-1185">Reference proteome</keyword>
<sequence>MIIIHATMQVNPEKTETFLQEIQPLIEASRAEAGNISYNLYQSAEKENTFLMAEVWKSPDAVASHNQSDHFKAFTAKAQEFLSAPLKVDLYQGEPLQTSR</sequence>
<reference evidence="2 3" key="1">
    <citation type="submission" date="2013-03" db="EMBL/GenBank/DDBJ databases">
        <title>Assembly of a new bacterial strain Brevibacillus borstelensis AK1.</title>
        <authorList>
            <person name="Rajan I."/>
            <person name="PoliReddy D."/>
            <person name="Sugumar T."/>
            <person name="Rathinam K."/>
            <person name="Alqarawi S."/>
            <person name="Khalil A.B."/>
            <person name="Sivakumar N."/>
        </authorList>
    </citation>
    <scope>NUCLEOTIDE SEQUENCE [LARGE SCALE GENOMIC DNA]</scope>
    <source>
        <strain evidence="2 3">AK1</strain>
    </source>
</reference>
<proteinExistence type="predicted"/>
<dbReference type="GO" id="GO:0003824">
    <property type="term" value="F:catalytic activity"/>
    <property type="evidence" value="ECO:0007669"/>
    <property type="project" value="TreeGrafter"/>
</dbReference>
<dbReference type="STRING" id="1300222.I532_22105"/>
<evidence type="ECO:0000313" key="2">
    <source>
        <dbReference type="EMBL" id="EMT50430.1"/>
    </source>
</evidence>